<evidence type="ECO:0000256" key="1">
    <source>
        <dbReference type="SAM" id="MobiDB-lite"/>
    </source>
</evidence>
<evidence type="ECO:0000313" key="2">
    <source>
        <dbReference type="EMBL" id="KXT69974.1"/>
    </source>
</evidence>
<gene>
    <name evidence="2" type="ORF">SCRDD08_00913</name>
</gene>
<name>A0A139N2F8_STRCR</name>
<dbReference type="InterPro" id="IPR007499">
    <property type="entry name" value="ERF_bacteria_virus"/>
</dbReference>
<sequence length="207" mass="23655">MKYAFRNAEDIYTTFKELKSNWSVIVTDELIELAGKIFVKATAVALNNEKEEKYQSTAYSELSPVPVLNTQKGQIKQMQDPQWTGAVSSYARKYALQGLFAIGEKDIDEYPAEENQQQDAQSNHQRSQDSNANQADLINTDQYKSVCGKIRTWAQLKNASFDQVANHVLQYFKIRDFHDIPELHFETVMSYLNGQIAKAQGQDFNNL</sequence>
<evidence type="ECO:0000313" key="3">
    <source>
        <dbReference type="Proteomes" id="UP000070377"/>
    </source>
</evidence>
<accession>A0A139N2F8</accession>
<dbReference type="AlphaFoldDB" id="A0A139N2F8"/>
<protein>
    <submittedName>
        <fullName evidence="2">Essential recombination function protein</fullName>
    </submittedName>
</protein>
<feature type="region of interest" description="Disordered" evidence="1">
    <location>
        <begin position="112"/>
        <end position="135"/>
    </location>
</feature>
<proteinExistence type="predicted"/>
<dbReference type="PATRIC" id="fig|45634.12.peg.950"/>
<comment type="caution">
    <text evidence="2">The sequence shown here is derived from an EMBL/GenBank/DDBJ whole genome shotgun (WGS) entry which is preliminary data.</text>
</comment>
<organism evidence="2 3">
    <name type="scientific">Streptococcus cristatus</name>
    <dbReference type="NCBI Taxonomy" id="45634"/>
    <lineage>
        <taxon>Bacteria</taxon>
        <taxon>Bacillati</taxon>
        <taxon>Bacillota</taxon>
        <taxon>Bacilli</taxon>
        <taxon>Lactobacillales</taxon>
        <taxon>Streptococcaceae</taxon>
        <taxon>Streptococcus</taxon>
    </lineage>
</organism>
<feature type="compositionally biased region" description="Polar residues" evidence="1">
    <location>
        <begin position="114"/>
        <end position="135"/>
    </location>
</feature>
<dbReference type="EMBL" id="LQRD01000033">
    <property type="protein sequence ID" value="KXT69974.1"/>
    <property type="molecule type" value="Genomic_DNA"/>
</dbReference>
<dbReference type="STRING" id="45634.SCRDD08_00913"/>
<reference evidence="2 3" key="1">
    <citation type="submission" date="2016-01" db="EMBL/GenBank/DDBJ databases">
        <title>Highly variable Streptococcus oralis are common among viridans streptococci isolated from primates.</title>
        <authorList>
            <person name="Denapaite D."/>
            <person name="Rieger M."/>
            <person name="Koendgen S."/>
            <person name="Brueckner R."/>
            <person name="Ochigava I."/>
            <person name="Kappeler P."/>
            <person name="Maetz-Rensing K."/>
            <person name="Leendertz F."/>
            <person name="Hakenbeck R."/>
        </authorList>
    </citation>
    <scope>NUCLEOTIDE SEQUENCE [LARGE SCALE GENOMIC DNA]</scope>
    <source>
        <strain evidence="2 3">DD08</strain>
    </source>
</reference>
<dbReference type="Pfam" id="PF04404">
    <property type="entry name" value="ERF"/>
    <property type="match status" value="1"/>
</dbReference>
<dbReference type="Proteomes" id="UP000070377">
    <property type="component" value="Unassembled WGS sequence"/>
</dbReference>